<dbReference type="InterPro" id="IPR045030">
    <property type="entry name" value="LYSM1-4"/>
</dbReference>
<dbReference type="STRING" id="2018661.A0A2A2JAH0"/>
<dbReference type="PANTHER" id="PTHR20932">
    <property type="entry name" value="LYSM AND PUTATIVE PEPTIDOGLYCAN-BINDING DOMAIN-CONTAINING PROTEIN"/>
    <property type="match status" value="1"/>
</dbReference>
<accession>A0A2A2JAH0</accession>
<dbReference type="Proteomes" id="UP000218231">
    <property type="component" value="Unassembled WGS sequence"/>
</dbReference>
<keyword evidence="4" id="KW-1185">Reference proteome</keyword>
<dbReference type="SUPFAM" id="SSF54106">
    <property type="entry name" value="LysM domain"/>
    <property type="match status" value="1"/>
</dbReference>
<dbReference type="SMART" id="SM00257">
    <property type="entry name" value="LysM"/>
    <property type="match status" value="1"/>
</dbReference>
<evidence type="ECO:0000313" key="4">
    <source>
        <dbReference type="Proteomes" id="UP000218231"/>
    </source>
</evidence>
<organism evidence="3 4">
    <name type="scientific">Diploscapter pachys</name>
    <dbReference type="NCBI Taxonomy" id="2018661"/>
    <lineage>
        <taxon>Eukaryota</taxon>
        <taxon>Metazoa</taxon>
        <taxon>Ecdysozoa</taxon>
        <taxon>Nematoda</taxon>
        <taxon>Chromadorea</taxon>
        <taxon>Rhabditida</taxon>
        <taxon>Rhabditina</taxon>
        <taxon>Rhabditomorpha</taxon>
        <taxon>Rhabditoidea</taxon>
        <taxon>Rhabditidae</taxon>
        <taxon>Diploscapter</taxon>
    </lineage>
</organism>
<feature type="domain" description="LysM" evidence="2">
    <location>
        <begin position="64"/>
        <end position="108"/>
    </location>
</feature>
<dbReference type="EMBL" id="LIAE01010568">
    <property type="protein sequence ID" value="PAV58624.1"/>
    <property type="molecule type" value="Genomic_DNA"/>
</dbReference>
<dbReference type="OrthoDB" id="2107166at2759"/>
<evidence type="ECO:0000259" key="2">
    <source>
        <dbReference type="PROSITE" id="PS51782"/>
    </source>
</evidence>
<dbReference type="AlphaFoldDB" id="A0A2A2JAH0"/>
<reference evidence="3 4" key="1">
    <citation type="journal article" date="2017" name="Curr. Biol.">
        <title>Genome architecture and evolution of a unichromosomal asexual nematode.</title>
        <authorList>
            <person name="Fradin H."/>
            <person name="Zegar C."/>
            <person name="Gutwein M."/>
            <person name="Lucas J."/>
            <person name="Kovtun M."/>
            <person name="Corcoran D."/>
            <person name="Baugh L.R."/>
            <person name="Kiontke K."/>
            <person name="Gunsalus K."/>
            <person name="Fitch D.H."/>
            <person name="Piano F."/>
        </authorList>
    </citation>
    <scope>NUCLEOTIDE SEQUENCE [LARGE SCALE GENOMIC DNA]</scope>
    <source>
        <strain evidence="3">PF1309</strain>
    </source>
</reference>
<dbReference type="CDD" id="cd00118">
    <property type="entry name" value="LysM"/>
    <property type="match status" value="1"/>
</dbReference>
<evidence type="ECO:0000256" key="1">
    <source>
        <dbReference type="SAM" id="MobiDB-lite"/>
    </source>
</evidence>
<dbReference type="PROSITE" id="PS51782">
    <property type="entry name" value="LYSM"/>
    <property type="match status" value="1"/>
</dbReference>
<feature type="compositionally biased region" description="Polar residues" evidence="1">
    <location>
        <begin position="123"/>
        <end position="142"/>
    </location>
</feature>
<comment type="caution">
    <text evidence="3">The sequence shown here is derived from an EMBL/GenBank/DDBJ whole genome shotgun (WGS) entry which is preliminary data.</text>
</comment>
<proteinExistence type="predicted"/>
<feature type="compositionally biased region" description="Polar residues" evidence="1">
    <location>
        <begin position="150"/>
        <end position="169"/>
    </location>
</feature>
<dbReference type="InterPro" id="IPR018392">
    <property type="entry name" value="LysM"/>
</dbReference>
<feature type="region of interest" description="Disordered" evidence="1">
    <location>
        <begin position="109"/>
        <end position="176"/>
    </location>
</feature>
<dbReference type="InterPro" id="IPR036779">
    <property type="entry name" value="LysM_dom_sf"/>
</dbReference>
<gene>
    <name evidence="3" type="ORF">WR25_06143</name>
</gene>
<name>A0A2A2JAH0_9BILA</name>
<dbReference type="PANTHER" id="PTHR20932:SF8">
    <property type="entry name" value="LD22649P"/>
    <property type="match status" value="1"/>
</dbReference>
<dbReference type="Gene3D" id="3.10.350.10">
    <property type="entry name" value="LysM domain"/>
    <property type="match status" value="1"/>
</dbReference>
<protein>
    <recommendedName>
        <fullName evidence="2">LysM domain-containing protein</fullName>
    </recommendedName>
</protein>
<evidence type="ECO:0000313" key="3">
    <source>
        <dbReference type="EMBL" id="PAV58624.1"/>
    </source>
</evidence>
<dbReference type="Pfam" id="PF01476">
    <property type="entry name" value="LysM"/>
    <property type="match status" value="1"/>
</dbReference>
<sequence length="202" mass="21872">MFEQSTASSAGFSDDFPSGFTPSSAKICYPSYEQPNEYTFFAHTRVRRYGTTQTPSASKKINYASHTVTPSDTLQGIALRYNCSVTTLARINKLWSAEALHLKETIKVPCEGGSPPSDDVRIQNPNSSSPIAVTNSKSTSKLSESHRRTSMSASPSNLGRNAAQNSATVTPPKESISDILSRVDSVIKNTSSSVRQIQKDST</sequence>